<evidence type="ECO:0000256" key="1">
    <source>
        <dbReference type="SAM" id="MobiDB-lite"/>
    </source>
</evidence>
<dbReference type="PANTHER" id="PTHR42678">
    <property type="entry name" value="AMIDASE"/>
    <property type="match status" value="1"/>
</dbReference>
<evidence type="ECO:0000313" key="4">
    <source>
        <dbReference type="EMBL" id="GGZ47475.1"/>
    </source>
</evidence>
<feature type="region of interest" description="Disordered" evidence="1">
    <location>
        <begin position="177"/>
        <end position="197"/>
    </location>
</feature>
<dbReference type="Proteomes" id="UP000622604">
    <property type="component" value="Unassembled WGS sequence"/>
</dbReference>
<reference evidence="4" key="1">
    <citation type="journal article" date="2014" name="Int. J. Syst. Evol. Microbiol.">
        <title>Complete genome sequence of Corynebacterium casei LMG S-19264T (=DSM 44701T), isolated from a smear-ripened cheese.</title>
        <authorList>
            <consortium name="US DOE Joint Genome Institute (JGI-PGF)"/>
            <person name="Walter F."/>
            <person name="Albersmeier A."/>
            <person name="Kalinowski J."/>
            <person name="Ruckert C."/>
        </authorList>
    </citation>
    <scope>NUCLEOTIDE SEQUENCE</scope>
    <source>
        <strain evidence="4">KCTC 32337</strain>
    </source>
</reference>
<dbReference type="NCBIfam" id="NF006006">
    <property type="entry name" value="PRK08137.1"/>
    <property type="match status" value="1"/>
</dbReference>
<dbReference type="RefSeq" id="WP_191865054.1">
    <property type="nucleotide sequence ID" value="NZ_BMZC01000001.1"/>
</dbReference>
<evidence type="ECO:0000313" key="5">
    <source>
        <dbReference type="Proteomes" id="UP000622604"/>
    </source>
</evidence>
<dbReference type="Gene3D" id="3.90.1300.10">
    <property type="entry name" value="Amidase signature (AS) domain"/>
    <property type="match status" value="1"/>
</dbReference>
<dbReference type="AlphaFoldDB" id="A0A8H9I6L4"/>
<sequence>MRLYKTIMKRLVAGVAITVFSANSAYVFANAGHVTQMHELTLIQTQTLLRQGKLSVAQLRDYYLQRIEQLDDNGPKLNAVVTFNQQLDQQIAALDKKLKNKVPLGTLFGAMVLLKDNIDTTGMPNTAGSWLMREHIPSKDAYLVEKLKAQDAIILGKTNLSEWANFRSTMSSSGWSSLHGQTLNPHDPTRSPCGSSSGSGVAVAADLTLLAVGTETDGSITCPAAVNGIVGIKPTLGLVSRSGIIPIAHSQDTAGPMTRSVADAVIMLEAMMGLDPNDAASIAPLSLSEHLKIDGLKGKRIGVVRNMMGYHPQLDDVFEAQLNVLKEAGAIIVDNANIVNKGEWNEDEYSILLAEFKAGLNHYLATSNAPVKNLQEAIKRNQATKERTMPIFGQEIFQSALHAPKLDEKSYLDALSNAKRKAGKEGIDATLVKYKVDLLIAPTTAPAWKIDHIDGDHFLGSASGAAAVAGYPHITVPMGAVRGMPVNISFFGKAKSEGVLIEAAYGFEQVTKARITPFLNEQASE</sequence>
<dbReference type="InterPro" id="IPR023631">
    <property type="entry name" value="Amidase_dom"/>
</dbReference>
<reference evidence="4" key="2">
    <citation type="submission" date="2020-09" db="EMBL/GenBank/DDBJ databases">
        <authorList>
            <person name="Sun Q."/>
            <person name="Kim S."/>
        </authorList>
    </citation>
    <scope>NUCLEOTIDE SEQUENCE</scope>
    <source>
        <strain evidence="4">KCTC 32337</strain>
    </source>
</reference>
<organism evidence="4 5">
    <name type="scientific">Paraglaciecola chathamensis</name>
    <dbReference type="NCBI Taxonomy" id="368405"/>
    <lineage>
        <taxon>Bacteria</taxon>
        <taxon>Pseudomonadati</taxon>
        <taxon>Pseudomonadota</taxon>
        <taxon>Gammaproteobacteria</taxon>
        <taxon>Alteromonadales</taxon>
        <taxon>Alteromonadaceae</taxon>
        <taxon>Paraglaciecola</taxon>
    </lineage>
</organism>
<feature type="signal peptide" evidence="2">
    <location>
        <begin position="1"/>
        <end position="24"/>
    </location>
</feature>
<dbReference type="EMBL" id="BMZC01000001">
    <property type="protein sequence ID" value="GGZ47475.1"/>
    <property type="molecule type" value="Genomic_DNA"/>
</dbReference>
<keyword evidence="2" id="KW-0732">Signal</keyword>
<feature type="domain" description="Amidase" evidence="3">
    <location>
        <begin position="62"/>
        <end position="499"/>
    </location>
</feature>
<dbReference type="SUPFAM" id="SSF75304">
    <property type="entry name" value="Amidase signature (AS) enzymes"/>
    <property type="match status" value="1"/>
</dbReference>
<name>A0A8H9I6L4_9ALTE</name>
<proteinExistence type="predicted"/>
<accession>A0A8H9I6L4</accession>
<comment type="caution">
    <text evidence="4">The sequence shown here is derived from an EMBL/GenBank/DDBJ whole genome shotgun (WGS) entry which is preliminary data.</text>
</comment>
<dbReference type="Pfam" id="PF01425">
    <property type="entry name" value="Amidase"/>
    <property type="match status" value="1"/>
</dbReference>
<protein>
    <submittedName>
        <fullName evidence="4">Amidase</fullName>
    </submittedName>
</protein>
<gene>
    <name evidence="4" type="primary">gatAX</name>
    <name evidence="4" type="ORF">GCM10011274_01450</name>
</gene>
<feature type="chain" id="PRO_5034349263" evidence="2">
    <location>
        <begin position="25"/>
        <end position="525"/>
    </location>
</feature>
<dbReference type="InterPro" id="IPR036928">
    <property type="entry name" value="AS_sf"/>
</dbReference>
<evidence type="ECO:0000256" key="2">
    <source>
        <dbReference type="SAM" id="SignalP"/>
    </source>
</evidence>
<evidence type="ECO:0000259" key="3">
    <source>
        <dbReference type="Pfam" id="PF01425"/>
    </source>
</evidence>
<dbReference type="PANTHER" id="PTHR42678:SF34">
    <property type="entry name" value="OS04G0183300 PROTEIN"/>
    <property type="match status" value="1"/>
</dbReference>